<evidence type="ECO:0000313" key="2">
    <source>
        <dbReference type="Proteomes" id="UP000828390"/>
    </source>
</evidence>
<organism evidence="1 2">
    <name type="scientific">Dreissena polymorpha</name>
    <name type="common">Zebra mussel</name>
    <name type="synonym">Mytilus polymorpha</name>
    <dbReference type="NCBI Taxonomy" id="45954"/>
    <lineage>
        <taxon>Eukaryota</taxon>
        <taxon>Metazoa</taxon>
        <taxon>Spiralia</taxon>
        <taxon>Lophotrochozoa</taxon>
        <taxon>Mollusca</taxon>
        <taxon>Bivalvia</taxon>
        <taxon>Autobranchia</taxon>
        <taxon>Heteroconchia</taxon>
        <taxon>Euheterodonta</taxon>
        <taxon>Imparidentia</taxon>
        <taxon>Neoheterodontei</taxon>
        <taxon>Myida</taxon>
        <taxon>Dreissenoidea</taxon>
        <taxon>Dreissenidae</taxon>
        <taxon>Dreissena</taxon>
    </lineage>
</organism>
<evidence type="ECO:0000313" key="1">
    <source>
        <dbReference type="EMBL" id="KAH3846602.1"/>
    </source>
</evidence>
<proteinExistence type="predicted"/>
<keyword evidence="2" id="KW-1185">Reference proteome</keyword>
<accession>A0A9D4QXQ1</accession>
<dbReference type="Proteomes" id="UP000828390">
    <property type="component" value="Unassembled WGS sequence"/>
</dbReference>
<reference evidence="1" key="1">
    <citation type="journal article" date="2019" name="bioRxiv">
        <title>The Genome of the Zebra Mussel, Dreissena polymorpha: A Resource for Invasive Species Research.</title>
        <authorList>
            <person name="McCartney M.A."/>
            <person name="Auch B."/>
            <person name="Kono T."/>
            <person name="Mallez S."/>
            <person name="Zhang Y."/>
            <person name="Obille A."/>
            <person name="Becker A."/>
            <person name="Abrahante J.E."/>
            <person name="Garbe J."/>
            <person name="Badalamenti J.P."/>
            <person name="Herman A."/>
            <person name="Mangelson H."/>
            <person name="Liachko I."/>
            <person name="Sullivan S."/>
            <person name="Sone E.D."/>
            <person name="Koren S."/>
            <person name="Silverstein K.A.T."/>
            <person name="Beckman K.B."/>
            <person name="Gohl D.M."/>
        </authorList>
    </citation>
    <scope>NUCLEOTIDE SEQUENCE</scope>
    <source>
        <strain evidence="1">Duluth1</strain>
        <tissue evidence="1">Whole animal</tissue>
    </source>
</reference>
<sequence length="113" mass="13389">MLECHQGPDHRKKANEVTINHIRHLVNENITQPREIQRNVKMFVKSIFGSRRPSDINRRFYPSREEIRKIVYREKKRLMEGKLDQELLAEKNMARLLLNVHDNGQGMDSIGNI</sequence>
<name>A0A9D4QXQ1_DREPO</name>
<gene>
    <name evidence="1" type="ORF">DPMN_088905</name>
</gene>
<dbReference type="AlphaFoldDB" id="A0A9D4QXQ1"/>
<dbReference type="EMBL" id="JAIWYP010000003">
    <property type="protein sequence ID" value="KAH3846602.1"/>
    <property type="molecule type" value="Genomic_DNA"/>
</dbReference>
<reference evidence="1" key="2">
    <citation type="submission" date="2020-11" db="EMBL/GenBank/DDBJ databases">
        <authorList>
            <person name="McCartney M.A."/>
            <person name="Auch B."/>
            <person name="Kono T."/>
            <person name="Mallez S."/>
            <person name="Becker A."/>
            <person name="Gohl D.M."/>
            <person name="Silverstein K.A.T."/>
            <person name="Koren S."/>
            <person name="Bechman K.B."/>
            <person name="Herman A."/>
            <person name="Abrahante J.E."/>
            <person name="Garbe J."/>
        </authorList>
    </citation>
    <scope>NUCLEOTIDE SEQUENCE</scope>
    <source>
        <strain evidence="1">Duluth1</strain>
        <tissue evidence="1">Whole animal</tissue>
    </source>
</reference>
<comment type="caution">
    <text evidence="1">The sequence shown here is derived from an EMBL/GenBank/DDBJ whole genome shotgun (WGS) entry which is preliminary data.</text>
</comment>
<protein>
    <submittedName>
        <fullName evidence="1">Uncharacterized protein</fullName>
    </submittedName>
</protein>